<dbReference type="InterPro" id="IPR011058">
    <property type="entry name" value="Cyanovirin-N"/>
</dbReference>
<dbReference type="Gene3D" id="1.10.1200.10">
    <property type="entry name" value="ACP-like"/>
    <property type="match status" value="1"/>
</dbReference>
<dbReference type="Gene3D" id="1.20.1560.10">
    <property type="entry name" value="ABC transporter type 1, transmembrane domain"/>
    <property type="match status" value="1"/>
</dbReference>
<dbReference type="PANTHER" id="PTHR43394">
    <property type="entry name" value="ATP-DEPENDENT PERMEASE MDL1, MITOCHONDRIAL"/>
    <property type="match status" value="1"/>
</dbReference>
<dbReference type="Pfam" id="PF00975">
    <property type="entry name" value="Thioesterase"/>
    <property type="match status" value="1"/>
</dbReference>
<feature type="domain" description="ABC transporter" evidence="16">
    <location>
        <begin position="374"/>
        <end position="618"/>
    </location>
</feature>
<dbReference type="GeneID" id="20370093"/>
<evidence type="ECO:0000256" key="12">
    <source>
        <dbReference type="ARBA" id="ARBA00023136"/>
    </source>
</evidence>
<keyword evidence="3" id="KW-0813">Transport</keyword>
<name>K3V919_FUSPC</name>
<dbReference type="InterPro" id="IPR036640">
    <property type="entry name" value="ABC1_TM_sf"/>
</dbReference>
<dbReference type="Pfam" id="PF00005">
    <property type="entry name" value="ABC_tran"/>
    <property type="match status" value="2"/>
</dbReference>
<feature type="transmembrane region" description="Helical" evidence="14">
    <location>
        <begin position="698"/>
        <end position="727"/>
    </location>
</feature>
<dbReference type="Gene3D" id="3.30.559.30">
    <property type="entry name" value="Nonribosomal peptide synthetase, condensation domain"/>
    <property type="match status" value="1"/>
</dbReference>
<dbReference type="InterPro" id="IPR013217">
    <property type="entry name" value="Methyltransf_12"/>
</dbReference>
<feature type="region of interest" description="Disordered" evidence="13">
    <location>
        <begin position="624"/>
        <end position="675"/>
    </location>
</feature>
<evidence type="ECO:0000313" key="18">
    <source>
        <dbReference type="EMBL" id="EKJ68468.1"/>
    </source>
</evidence>
<dbReference type="PANTHER" id="PTHR43394:SF1">
    <property type="entry name" value="ATP-BINDING CASSETTE SUB-FAMILY B MEMBER 10, MITOCHONDRIAL"/>
    <property type="match status" value="1"/>
</dbReference>
<dbReference type="PROSITE" id="PS00211">
    <property type="entry name" value="ABC_TRANSPORTER_1"/>
    <property type="match status" value="2"/>
</dbReference>
<evidence type="ECO:0000259" key="15">
    <source>
        <dbReference type="PROSITE" id="PS50075"/>
    </source>
</evidence>
<feature type="domain" description="ABC transmembrane type-1" evidence="17">
    <location>
        <begin position="701"/>
        <end position="989"/>
    </location>
</feature>
<dbReference type="CDD" id="cd05930">
    <property type="entry name" value="A_NRPS"/>
    <property type="match status" value="1"/>
</dbReference>
<feature type="region of interest" description="Disordered" evidence="13">
    <location>
        <begin position="1350"/>
        <end position="1375"/>
    </location>
</feature>
<feature type="domain" description="Carrier" evidence="15">
    <location>
        <begin position="2533"/>
        <end position="2610"/>
    </location>
</feature>
<evidence type="ECO:0000256" key="11">
    <source>
        <dbReference type="ARBA" id="ARBA00022989"/>
    </source>
</evidence>
<dbReference type="NCBIfam" id="TIGR01733">
    <property type="entry name" value="AA-adenyl-dom"/>
    <property type="match status" value="1"/>
</dbReference>
<comment type="subcellular location">
    <subcellularLocation>
        <location evidence="1">Membrane</location>
        <topology evidence="1">Multi-pass membrane protein</topology>
    </subcellularLocation>
</comment>
<dbReference type="InterPro" id="IPR001031">
    <property type="entry name" value="Thioesterase"/>
</dbReference>
<keyword evidence="4" id="KW-0596">Phosphopantetheine</keyword>
<dbReference type="GO" id="GO:0005743">
    <property type="term" value="C:mitochondrial inner membrane"/>
    <property type="evidence" value="ECO:0007669"/>
    <property type="project" value="TreeGrafter"/>
</dbReference>
<feature type="domain" description="ABC transmembrane type-1" evidence="17">
    <location>
        <begin position="50"/>
        <end position="339"/>
    </location>
</feature>
<dbReference type="InterPro" id="IPR017871">
    <property type="entry name" value="ABC_transporter-like_CS"/>
</dbReference>
<evidence type="ECO:0000256" key="3">
    <source>
        <dbReference type="ARBA" id="ARBA00022448"/>
    </source>
</evidence>
<evidence type="ECO:0000256" key="5">
    <source>
        <dbReference type="ARBA" id="ARBA00022553"/>
    </source>
</evidence>
<dbReference type="OrthoDB" id="416786at2759"/>
<evidence type="ECO:0000256" key="7">
    <source>
        <dbReference type="ARBA" id="ARBA00022692"/>
    </source>
</evidence>
<feature type="transmembrane region" description="Helical" evidence="14">
    <location>
        <begin position="747"/>
        <end position="769"/>
    </location>
</feature>
<dbReference type="GO" id="GO:0005524">
    <property type="term" value="F:ATP binding"/>
    <property type="evidence" value="ECO:0007669"/>
    <property type="project" value="UniProtKB-KW"/>
</dbReference>
<dbReference type="SMART" id="SM00823">
    <property type="entry name" value="PKS_PP"/>
    <property type="match status" value="1"/>
</dbReference>
<keyword evidence="7 14" id="KW-0812">Transmembrane</keyword>
<dbReference type="SUPFAM" id="SSF52777">
    <property type="entry name" value="CoA-dependent acyltransferases"/>
    <property type="match status" value="1"/>
</dbReference>
<dbReference type="InterPro" id="IPR003593">
    <property type="entry name" value="AAA+_ATPase"/>
</dbReference>
<dbReference type="InterPro" id="IPR039421">
    <property type="entry name" value="Type_1_exporter"/>
</dbReference>
<evidence type="ECO:0000259" key="16">
    <source>
        <dbReference type="PROSITE" id="PS50893"/>
    </source>
</evidence>
<feature type="transmembrane region" description="Helical" evidence="14">
    <location>
        <begin position="99"/>
        <end position="120"/>
    </location>
</feature>
<keyword evidence="8" id="KW-0677">Repeat</keyword>
<dbReference type="PROSITE" id="PS00455">
    <property type="entry name" value="AMP_BINDING"/>
    <property type="match status" value="1"/>
</dbReference>
<dbReference type="FunFam" id="3.40.50.300:FF:000251">
    <property type="entry name" value="ABC transporter B family member 19"/>
    <property type="match status" value="1"/>
</dbReference>
<dbReference type="GO" id="GO:0016887">
    <property type="term" value="F:ATP hydrolysis activity"/>
    <property type="evidence" value="ECO:0007669"/>
    <property type="project" value="InterPro"/>
</dbReference>
<dbReference type="RefSeq" id="XP_009262868.1">
    <property type="nucleotide sequence ID" value="XM_009264593.1"/>
</dbReference>
<dbReference type="CDD" id="cd02440">
    <property type="entry name" value="AdoMet_MTases"/>
    <property type="match status" value="1"/>
</dbReference>
<keyword evidence="6" id="KW-0436">Ligase</keyword>
<dbReference type="SUPFAM" id="SSF52540">
    <property type="entry name" value="P-loop containing nucleoside triphosphate hydrolases"/>
    <property type="match status" value="2"/>
</dbReference>
<dbReference type="SMART" id="SM00382">
    <property type="entry name" value="AAA"/>
    <property type="match status" value="2"/>
</dbReference>
<dbReference type="Pfam" id="PF00550">
    <property type="entry name" value="PP-binding"/>
    <property type="match status" value="1"/>
</dbReference>
<dbReference type="eggNOG" id="KOG0055">
    <property type="taxonomic scope" value="Eukaryota"/>
</dbReference>
<feature type="transmembrane region" description="Helical" evidence="14">
    <location>
        <begin position="275"/>
        <end position="297"/>
    </location>
</feature>
<dbReference type="InterPro" id="IPR006162">
    <property type="entry name" value="Ppantetheine_attach_site"/>
</dbReference>
<keyword evidence="12 14" id="KW-0472">Membrane</keyword>
<keyword evidence="19" id="KW-1185">Reference proteome</keyword>
<dbReference type="SUPFAM" id="SSF90123">
    <property type="entry name" value="ABC transporter transmembrane region"/>
    <property type="match status" value="2"/>
</dbReference>
<dbReference type="GO" id="GO:0015421">
    <property type="term" value="F:ABC-type oligopeptide transporter activity"/>
    <property type="evidence" value="ECO:0007669"/>
    <property type="project" value="TreeGrafter"/>
</dbReference>
<dbReference type="CDD" id="cd18577">
    <property type="entry name" value="ABC_6TM_Pgp_ABCB1_D1_like"/>
    <property type="match status" value="1"/>
</dbReference>
<dbReference type="Gene3D" id="3.30.300.30">
    <property type="match status" value="2"/>
</dbReference>
<protein>
    <submittedName>
        <fullName evidence="18">NPS19</fullName>
    </submittedName>
</protein>
<dbReference type="Pfam" id="PF08242">
    <property type="entry name" value="Methyltransf_12"/>
    <property type="match status" value="1"/>
</dbReference>
<feature type="compositionally biased region" description="Low complexity" evidence="13">
    <location>
        <begin position="660"/>
        <end position="669"/>
    </location>
</feature>
<dbReference type="GO" id="GO:0009403">
    <property type="term" value="P:toxin biosynthetic process"/>
    <property type="evidence" value="ECO:0007669"/>
    <property type="project" value="UniProtKB-ARBA"/>
</dbReference>
<dbReference type="PROSITE" id="PS50075">
    <property type="entry name" value="CARRIER"/>
    <property type="match status" value="1"/>
</dbReference>
<dbReference type="SUPFAM" id="SSF53335">
    <property type="entry name" value="S-adenosyl-L-methionine-dependent methyltransferases"/>
    <property type="match status" value="1"/>
</dbReference>
<dbReference type="Pfam" id="PF08881">
    <property type="entry name" value="CVNH"/>
    <property type="match status" value="1"/>
</dbReference>
<dbReference type="PROSITE" id="PS50929">
    <property type="entry name" value="ABC_TM1F"/>
    <property type="match status" value="2"/>
</dbReference>
<dbReference type="Proteomes" id="UP000007978">
    <property type="component" value="Chromosome 1"/>
</dbReference>
<dbReference type="Gene3D" id="2.30.60.10">
    <property type="entry name" value="Cyanovirin-N"/>
    <property type="match status" value="1"/>
</dbReference>
<dbReference type="InterPro" id="IPR045851">
    <property type="entry name" value="AMP-bd_C_sf"/>
</dbReference>
<dbReference type="Gene3D" id="3.40.50.980">
    <property type="match status" value="2"/>
</dbReference>
<evidence type="ECO:0000259" key="17">
    <source>
        <dbReference type="PROSITE" id="PS50929"/>
    </source>
</evidence>
<dbReference type="KEGG" id="fpu:FPSE_11476"/>
<feature type="transmembrane region" description="Helical" evidence="14">
    <location>
        <begin position="814"/>
        <end position="840"/>
    </location>
</feature>
<dbReference type="Pfam" id="PF00664">
    <property type="entry name" value="ABC_membrane"/>
    <property type="match status" value="2"/>
</dbReference>
<evidence type="ECO:0000256" key="10">
    <source>
        <dbReference type="ARBA" id="ARBA00022840"/>
    </source>
</evidence>
<evidence type="ECO:0000256" key="6">
    <source>
        <dbReference type="ARBA" id="ARBA00022598"/>
    </source>
</evidence>
<sequence length="3096" mass="339046">MASAEASADDHQRAVLERQLHGLPNDADQPNSKPNIIIYATRLDKVILSLSSICAIIAGALNPLVPVIYGLLVSVFNGFSNGSVEASELRSEISTFSLYYVYLSIALFVFTYLGTLGFYFSGDRIARALRIAYLEAVIRQNMAFFDVLRPGEISTRIMSDMGILQEAITSKTSIMLSAVATFCAAFIISFIMYWKTALILSPFFVTMLLMFSVGGSYSVKHQKVSRQKYGHAAGIPEEAFGAIRQVAAFGMQTFVKEKYSQGLKEAAVAERKAQIIVACLIASMCAMPCLIYSLSFWTGSIFLVRGETSVSAITSTTLAVTIGMFAIIRIAPSMQALVSGIAISGSLFETISRRSPQDPLGDKGEIPGSLSGNIQLNNVDLVYPSRDQAKVLDNVTLHFSANKTTAIVGPSGGGKSSILGLVERFYEPTSGSVSVDGNDIQSLNLRWLRQQIGLVDQDPVLLDTSISENIWYGCADANDTTPESKRLDLVIEAAKKAYAHDFIMASPNGYQTRVGEKGMQLSGGQRQRIAIARALIRDPKILLLDEATSALDSASEKAIQAAIDIASKHRTTIIIAHRLSTIRNADLIVVLSRGQIADQGTHDELMARNGLYADLIEKQQIKEESQKQAGASIGQDDDVDVMLPGTQGATQESENEKAGTTETTRLEGTTNEDTDLSVPNRKGAFSFLLAMSKPDWKVLTIGLICSLLAGLEIPAESIFFAKLLTIIGLPENKYPQLRRDVNLWSGLYVALAAAGFVLWLGVGTTLAYATQKLSKRVRETCCDKITVQSMEFFDEAKNSPSALSNALSKGTDDLAGMGGSVMGGILTFTATIIGGIAVSLAVGWKLALVCTATIPVVVACGWLRLQVLAAFDARIRQSGVDSAAYAGQIVRSMRTVASLGLEKRVLGMYGGFLSNHAAKSLRSILVTSALYAASQSVVYLCAALGFWYGGTLIANGEYSAFQVYVCFVCLISGSQIAGSIFTFAPDAGKAMHAAQELQKIAELPDGEKETQQSHVTEHTHEKKAVANHLLDGPDPWQVTFQDVSFAYPSRPHKPALNHFTVSVEPGKTLALVGQSGSGKSTCLALLERFYALQHGQILVDGQDIRSLDLNSYRLAISLISQEAVIFSSSMRENIAVGVVGQDVNDDEILAACRQANILDFVNSLPDGLASPVGTGGSMLSGGQKQRIAIARAFLRKSKLLLLDEATSALDSESEAVVQTAIEAVKKDRTTIMVAHRLSTVMNADVICVMREGSVAEIGSKPSVNGNGASHELQMEYWTRQLERSNPAEFLFDKPRPRVLSTSNISRQELKITGSLYDHLQRFCKDHQVPLISILLAAFRVTHYRLSGTEDATIGTNKSGASLGPEDVDTKQSPNTRLSSRDLQCIRIKVQDELTFEQVVRLVDETLKNAHLNQQISFEDLVSQIFPQGSDLSRHPLIQTAFSLDSVRPIEAPVTANGDTAEKRSSNLPVLDLEFRLSQASGGLYGHAFFCQDLFHEETIRAIIEVFYEVLTRGMEEPQTPIASLRISGNNTPEINTTSSDSRYSRDSSIIEVFQRQVTAMPTAMAVKDSLQQMTYDELDKASGIIEVWLKNKGLAPETLVGVLAPRSCQAVAAILGILKANLAYMPLDVKAPASRINAILSAAPGHRLILVGPDVVFPELPQADVTLVSILEIFEARQSETIAEAKKPSATSLAYVMFTSGSTGQPKGVMIEHRGVVRAAAVLSPIWGTCPVAHIANIAFDTSTSEIYTPLFNGGTIICVDDVVAVDAPRLGELFHKEKVEVAVLAPALLKQCLSASPSTLEALRILFTAGDRLDAQDARRVLDLVREGVFNSYGPTENSVLSTLYQLRKEDNCVNGVPIGRPVAYSGAYVVDRELRSVAPGVVGELLVTGDGVARGYTDPARDEGRFVNIILVEGHEPVRAYRTGDRARCRPVDGLLEFFGRLDYQVKIRGHRVELPEVEQALMMADETIIDAVTVVREVGEESDRDVELVSFVTISEMDVSESSHTNGETSGAFAAEDKTEQGQVDAWKEHFDKSSYADIESHIDTDKLGRDFVGWTSMYDGTSINLNEMNEWLDDTMTTLLGGGEPRNVLEIGTGSGMILFNLPRSIQSYVGLELSEQAAVFANKAANTIPALRQKVDVRVGTVTDLTSIDRPRFNNPDLVVINSTVQYFPGPDYLLKAIENLLQLGSVERLFIGDVRSYALYREFQVSKALHGIKSHSRVTSFDSLRQSMAAIERAEEELLVDPAFFTALKERLPNLVEHVEILPKRMVATNELSCYRYAVVIHGKPVSTSANKLPVRELGDGQWIDFEKNQLTRQSLLDMLDGRVETNSDPELGIIAISNIPFSKIVFERGVLGHHDNDNGCKSTDSVDWLEVCRVSATTSIDTGNSLSAVDLHEIASSTGYLIQISCARQASQNGGIDAVFYRDPSPERVSRVRFNFPTDHEGRDWKSFTNNPLQQRHWRQVEEKLRSHLKARLPSYMVPSVVRVLEAMPLNDNGKVDRRELTKKAQTLVISKPFSGSSSASKSRDPPRTRLESAVCDEFASVLGLSQDDVGISDDFYHLGGHSLQAARLVSRLNQRLGCRLYVSDLVRSPTPMVLGSLIANLPTNIPNGNGVNGDKSDGTKVGINGQTNNNLEPPRGFSELYSRPQSKFTIVLIHGLWGQGSVFAPMVPFLDPLFDVLVLDDPFFGQAQGPESIQQWAEIYLDHVQERLGDRSGSTLIFGGYSLGGLIAYEMASLWHSRHDEYPALLLLLDAAMYVSYAGNDNELEYGLTLFGEEQKQMVHDHYSKISPLTKREPSTIKPYLGSCFCLLTPESDDKGAAAWWSKRCPNLQVDSIDCSHHDLIGKSLFSLVTMNFKLLILTFTLGVFAAEPSISPFFASRFGKPDSNITFTDTNGTSHTLYNNDWEPNYAAIQARSNLETRFKTGGFLDKCKNIRYYLSKADDNNPRKNGYTNGYKSSPWLVAECPDKKGNYLCTWLELGKCLVNMDGELYQGKNGNFHQSCTQCNIRENGRWFNCGCWTKLPKGTVQWDDIKNRLKRTTIDLNVAIGAQDGYLYCHGNWGIKDFCSGRPSNDPFSIKCDDKGMEQYCWQ</sequence>
<evidence type="ECO:0000256" key="4">
    <source>
        <dbReference type="ARBA" id="ARBA00022450"/>
    </source>
</evidence>
<dbReference type="InterPro" id="IPR003439">
    <property type="entry name" value="ABC_transporter-like_ATP-bd"/>
</dbReference>
<accession>K3V919</accession>
<keyword evidence="10" id="KW-0067">ATP-binding</keyword>
<feature type="transmembrane region" description="Helical" evidence="14">
    <location>
        <begin position="961"/>
        <end position="984"/>
    </location>
</feature>
<keyword evidence="9" id="KW-0547">Nucleotide-binding</keyword>
<dbReference type="PROSITE" id="PS00012">
    <property type="entry name" value="PHOSPHOPANTETHEINE"/>
    <property type="match status" value="1"/>
</dbReference>
<dbReference type="FunFam" id="3.40.50.300:FF:000967">
    <property type="entry name" value="ABC multidrug transporter mdr4"/>
    <property type="match status" value="1"/>
</dbReference>
<feature type="domain" description="ABC transporter" evidence="16">
    <location>
        <begin position="1038"/>
        <end position="1276"/>
    </location>
</feature>
<dbReference type="SUPFAM" id="SSF47336">
    <property type="entry name" value="ACP-like"/>
    <property type="match status" value="1"/>
</dbReference>
<evidence type="ECO:0000256" key="2">
    <source>
        <dbReference type="ARBA" id="ARBA00007577"/>
    </source>
</evidence>
<dbReference type="GO" id="GO:0090374">
    <property type="term" value="P:oligopeptide export from mitochondrion"/>
    <property type="evidence" value="ECO:0007669"/>
    <property type="project" value="TreeGrafter"/>
</dbReference>
<dbReference type="PROSITE" id="PS50893">
    <property type="entry name" value="ABC_TRANSPORTER_2"/>
    <property type="match status" value="2"/>
</dbReference>
<dbReference type="InterPro" id="IPR036673">
    <property type="entry name" value="Cyanovirin-N_sf"/>
</dbReference>
<gene>
    <name evidence="18" type="primary">NPS19</name>
    <name evidence="18" type="ORF">FPSE_11476</name>
</gene>
<dbReference type="InterPro" id="IPR027417">
    <property type="entry name" value="P-loop_NTPase"/>
</dbReference>
<dbReference type="InterPro" id="IPR001242">
    <property type="entry name" value="Condensation_dom"/>
</dbReference>
<comment type="caution">
    <text evidence="18">The sequence shown here is derived from an EMBL/GenBank/DDBJ whole genome shotgun (WGS) entry which is preliminary data.</text>
</comment>
<feature type="transmembrane region" description="Helical" evidence="14">
    <location>
        <begin position="174"/>
        <end position="193"/>
    </location>
</feature>
<feature type="compositionally biased region" description="Polar residues" evidence="13">
    <location>
        <begin position="1526"/>
        <end position="1537"/>
    </location>
</feature>
<feature type="transmembrane region" description="Helical" evidence="14">
    <location>
        <begin position="46"/>
        <end position="79"/>
    </location>
</feature>
<dbReference type="GO" id="GO:0016874">
    <property type="term" value="F:ligase activity"/>
    <property type="evidence" value="ECO:0007669"/>
    <property type="project" value="UniProtKB-KW"/>
</dbReference>
<dbReference type="SUPFAM" id="SSF53474">
    <property type="entry name" value="alpha/beta-Hydrolases"/>
    <property type="match status" value="1"/>
</dbReference>
<dbReference type="Gene3D" id="2.30.38.10">
    <property type="entry name" value="Luciferase, Domain 3"/>
    <property type="match status" value="1"/>
</dbReference>
<dbReference type="HOGENOM" id="CLU_225800_0_0_1"/>
<dbReference type="InterPro" id="IPR010071">
    <property type="entry name" value="AA_adenyl_dom"/>
</dbReference>
<dbReference type="InterPro" id="IPR020845">
    <property type="entry name" value="AMP-binding_CS"/>
</dbReference>
<evidence type="ECO:0000256" key="9">
    <source>
        <dbReference type="ARBA" id="ARBA00022741"/>
    </source>
</evidence>
<dbReference type="Pfam" id="PF00668">
    <property type="entry name" value="Condensation"/>
    <property type="match status" value="1"/>
</dbReference>
<organism evidence="18 19">
    <name type="scientific">Fusarium pseudograminearum (strain CS3096)</name>
    <name type="common">Wheat and barley crown-rot fungus</name>
    <dbReference type="NCBI Taxonomy" id="1028729"/>
    <lineage>
        <taxon>Eukaryota</taxon>
        <taxon>Fungi</taxon>
        <taxon>Dikarya</taxon>
        <taxon>Ascomycota</taxon>
        <taxon>Pezizomycotina</taxon>
        <taxon>Sordariomycetes</taxon>
        <taxon>Hypocreomycetidae</taxon>
        <taxon>Hypocreales</taxon>
        <taxon>Nectriaceae</taxon>
        <taxon>Fusarium</taxon>
    </lineage>
</organism>
<dbReference type="InterPro" id="IPR000873">
    <property type="entry name" value="AMP-dep_synth/lig_dom"/>
</dbReference>
<dbReference type="SMART" id="SM01111">
    <property type="entry name" value="CVNH"/>
    <property type="match status" value="1"/>
</dbReference>
<dbReference type="InterPro" id="IPR020806">
    <property type="entry name" value="PKS_PP-bd"/>
</dbReference>
<dbReference type="EMBL" id="AFNW01000605">
    <property type="protein sequence ID" value="EKJ68468.1"/>
    <property type="molecule type" value="Genomic_DNA"/>
</dbReference>
<dbReference type="InterPro" id="IPR029058">
    <property type="entry name" value="AB_hydrolase_fold"/>
</dbReference>
<feature type="transmembrane region" description="Helical" evidence="14">
    <location>
        <begin position="199"/>
        <end position="219"/>
    </location>
</feature>
<keyword evidence="11 14" id="KW-1133">Transmembrane helix</keyword>
<dbReference type="CDD" id="cd03249">
    <property type="entry name" value="ABC_MTABC3_MDL1_MDL2"/>
    <property type="match status" value="1"/>
</dbReference>
<dbReference type="SUPFAM" id="SSF56801">
    <property type="entry name" value="Acetyl-CoA synthetase-like"/>
    <property type="match status" value="1"/>
</dbReference>
<dbReference type="Gene3D" id="3.40.50.150">
    <property type="entry name" value="Vaccinia Virus protein VP39"/>
    <property type="match status" value="1"/>
</dbReference>
<dbReference type="Pfam" id="PF00501">
    <property type="entry name" value="AMP-binding"/>
    <property type="match status" value="1"/>
</dbReference>
<comment type="similarity">
    <text evidence="2">Belongs to the ABC transporter superfamily. ABCB family. Multidrug resistance exporter (TC 3.A.1.201) subfamily.</text>
</comment>
<dbReference type="CDD" id="cd18578">
    <property type="entry name" value="ABC_6TM_Pgp_ABCB1_D2_like"/>
    <property type="match status" value="1"/>
</dbReference>
<evidence type="ECO:0000256" key="8">
    <source>
        <dbReference type="ARBA" id="ARBA00022737"/>
    </source>
</evidence>
<evidence type="ECO:0000313" key="19">
    <source>
        <dbReference type="Proteomes" id="UP000007978"/>
    </source>
</evidence>
<dbReference type="GO" id="GO:0031177">
    <property type="term" value="F:phosphopantetheine binding"/>
    <property type="evidence" value="ECO:0007669"/>
    <property type="project" value="InterPro"/>
</dbReference>
<feature type="transmembrane region" description="Helical" evidence="14">
    <location>
        <begin position="929"/>
        <end position="949"/>
    </location>
</feature>
<evidence type="ECO:0000256" key="13">
    <source>
        <dbReference type="SAM" id="MobiDB-lite"/>
    </source>
</evidence>
<dbReference type="Gene3D" id="3.40.50.1820">
    <property type="entry name" value="alpha/beta hydrolase"/>
    <property type="match status" value="1"/>
</dbReference>
<evidence type="ECO:0000256" key="1">
    <source>
        <dbReference type="ARBA" id="ARBA00004141"/>
    </source>
</evidence>
<dbReference type="InterPro" id="IPR029063">
    <property type="entry name" value="SAM-dependent_MTases_sf"/>
</dbReference>
<dbReference type="SUPFAM" id="SSF51322">
    <property type="entry name" value="Cyanovirin-N"/>
    <property type="match status" value="1"/>
</dbReference>
<dbReference type="InterPro" id="IPR011527">
    <property type="entry name" value="ABC1_TM_dom"/>
</dbReference>
<feature type="transmembrane region" description="Helical" evidence="14">
    <location>
        <begin position="846"/>
        <end position="865"/>
    </location>
</feature>
<dbReference type="InterPro" id="IPR036736">
    <property type="entry name" value="ACP-like_sf"/>
</dbReference>
<reference evidence="18 19" key="1">
    <citation type="journal article" date="2012" name="PLoS Pathog.">
        <title>Comparative pathogenomics reveals horizontally acquired novel virulence genes in fungi infecting cereal hosts.</title>
        <authorList>
            <person name="Gardiner D.M."/>
            <person name="McDonald M.C."/>
            <person name="Covarelli L."/>
            <person name="Solomon P.S."/>
            <person name="Rusu A.G."/>
            <person name="Marshall M."/>
            <person name="Kazan K."/>
            <person name="Chakraborty S."/>
            <person name="McDonald B.A."/>
            <person name="Manners J.M."/>
        </authorList>
    </citation>
    <scope>NUCLEOTIDE SEQUENCE [LARGE SCALE GENOMIC DNA]</scope>
    <source>
        <strain evidence="18 19">CS3096</strain>
    </source>
</reference>
<dbReference type="eggNOG" id="KOG1178">
    <property type="taxonomic scope" value="Eukaryota"/>
</dbReference>
<dbReference type="InterPro" id="IPR009081">
    <property type="entry name" value="PP-bd_ACP"/>
</dbReference>
<feature type="region of interest" description="Disordered" evidence="13">
    <location>
        <begin position="1523"/>
        <end position="1542"/>
    </location>
</feature>
<dbReference type="Gene3D" id="3.40.50.300">
    <property type="entry name" value="P-loop containing nucleotide triphosphate hydrolases"/>
    <property type="match status" value="2"/>
</dbReference>
<proteinExistence type="inferred from homology"/>
<evidence type="ECO:0000256" key="14">
    <source>
        <dbReference type="SAM" id="Phobius"/>
    </source>
</evidence>
<keyword evidence="5" id="KW-0597">Phosphoprotein</keyword>